<gene>
    <name evidence="2" type="ORF">DASC09_003230</name>
</gene>
<evidence type="ECO:0000313" key="2">
    <source>
        <dbReference type="EMBL" id="GMM32998.1"/>
    </source>
</evidence>
<dbReference type="SUPFAM" id="SSF51735">
    <property type="entry name" value="NAD(P)-binding Rossmann-fold domains"/>
    <property type="match status" value="1"/>
</dbReference>
<dbReference type="AlphaFoldDB" id="A0AAV5QFN1"/>
<dbReference type="GO" id="GO:0004029">
    <property type="term" value="F:aldehyde dehydrogenase (NAD+) activity"/>
    <property type="evidence" value="ECO:0007669"/>
    <property type="project" value="TreeGrafter"/>
</dbReference>
<dbReference type="InterPro" id="IPR036291">
    <property type="entry name" value="NAD(P)-bd_dom_sf"/>
</dbReference>
<dbReference type="PANTHER" id="PTHR48079:SF9">
    <property type="entry name" value="PUTATIVE-RELATED"/>
    <property type="match status" value="1"/>
</dbReference>
<evidence type="ECO:0000313" key="3">
    <source>
        <dbReference type="Proteomes" id="UP001360560"/>
    </source>
</evidence>
<reference evidence="2 3" key="1">
    <citation type="journal article" date="2023" name="Elife">
        <title>Identification of key yeast species and microbe-microbe interactions impacting larval growth of Drosophila in the wild.</title>
        <authorList>
            <person name="Mure A."/>
            <person name="Sugiura Y."/>
            <person name="Maeda R."/>
            <person name="Honda K."/>
            <person name="Sakurai N."/>
            <person name="Takahashi Y."/>
            <person name="Watada M."/>
            <person name="Katoh T."/>
            <person name="Gotoh A."/>
            <person name="Gotoh Y."/>
            <person name="Taniguchi I."/>
            <person name="Nakamura K."/>
            <person name="Hayashi T."/>
            <person name="Katayama T."/>
            <person name="Uemura T."/>
            <person name="Hattori Y."/>
        </authorList>
    </citation>
    <scope>NUCLEOTIDE SEQUENCE [LARGE SCALE GENOMIC DNA]</scope>
    <source>
        <strain evidence="2 3">SC-9</strain>
    </source>
</reference>
<dbReference type="Proteomes" id="UP001360560">
    <property type="component" value="Unassembled WGS sequence"/>
</dbReference>
<accession>A0AAV5QFN1</accession>
<dbReference type="InterPro" id="IPR051783">
    <property type="entry name" value="NAD(P)-dependent_oxidoreduct"/>
</dbReference>
<dbReference type="RefSeq" id="XP_064849998.1">
    <property type="nucleotide sequence ID" value="XM_064993926.1"/>
</dbReference>
<organism evidence="2 3">
    <name type="scientific">Saccharomycopsis crataegensis</name>
    <dbReference type="NCBI Taxonomy" id="43959"/>
    <lineage>
        <taxon>Eukaryota</taxon>
        <taxon>Fungi</taxon>
        <taxon>Dikarya</taxon>
        <taxon>Ascomycota</taxon>
        <taxon>Saccharomycotina</taxon>
        <taxon>Saccharomycetes</taxon>
        <taxon>Saccharomycopsidaceae</taxon>
        <taxon>Saccharomycopsis</taxon>
    </lineage>
</organism>
<dbReference type="Pfam" id="PF01370">
    <property type="entry name" value="Epimerase"/>
    <property type="match status" value="1"/>
</dbReference>
<proteinExistence type="predicted"/>
<dbReference type="Gene3D" id="3.40.50.720">
    <property type="entry name" value="NAD(P)-binding Rossmann-like Domain"/>
    <property type="match status" value="1"/>
</dbReference>
<sequence>MKVFVTGATGWVGTPTVQELIKQGHHVVGLARSDESAQKLKAMGATALRGGLEDINVLKKGAAESDGVIHLGFIHDFANFEHSIKVDAQAIKTICEALEGTNKALVLTSGTLLLSQMSEGVADELLDISQVSGPLSARAHNEMCGMKFANKGVRVSCVRLAPTVHGKGDHGFIPQIISQDKKYGDSFYIGDGQNVWPAVHVLDAAKLFTLALEKAPAGSAFHGVAEEGVRTRDIAQAISKVLSCETKSISNEEGAEKLGFFGMVFSINNPVSSKKTREILGWDPVQIGLIEDIIANYK</sequence>
<protein>
    <recommendedName>
        <fullName evidence="1">NAD-dependent epimerase/dehydratase domain-containing protein</fullName>
    </recommendedName>
</protein>
<dbReference type="PANTHER" id="PTHR48079">
    <property type="entry name" value="PROTEIN YEEZ"/>
    <property type="match status" value="1"/>
</dbReference>
<comment type="caution">
    <text evidence="2">The sequence shown here is derived from an EMBL/GenBank/DDBJ whole genome shotgun (WGS) entry which is preliminary data.</text>
</comment>
<evidence type="ECO:0000259" key="1">
    <source>
        <dbReference type="Pfam" id="PF01370"/>
    </source>
</evidence>
<dbReference type="InterPro" id="IPR001509">
    <property type="entry name" value="Epimerase_deHydtase"/>
</dbReference>
<dbReference type="EMBL" id="BTFZ01000001">
    <property type="protein sequence ID" value="GMM32998.1"/>
    <property type="molecule type" value="Genomic_DNA"/>
</dbReference>
<dbReference type="GeneID" id="90070977"/>
<name>A0AAV5QFN1_9ASCO</name>
<feature type="domain" description="NAD-dependent epimerase/dehydratase" evidence="1">
    <location>
        <begin position="3"/>
        <end position="216"/>
    </location>
</feature>
<dbReference type="GO" id="GO:0005737">
    <property type="term" value="C:cytoplasm"/>
    <property type="evidence" value="ECO:0007669"/>
    <property type="project" value="TreeGrafter"/>
</dbReference>
<keyword evidence="3" id="KW-1185">Reference proteome</keyword>
<dbReference type="CDD" id="cd05262">
    <property type="entry name" value="SDR_a7"/>
    <property type="match status" value="1"/>
</dbReference>